<name>A0A429G4L1_9CREN</name>
<keyword evidence="3" id="KW-1003">Cell membrane</keyword>
<evidence type="ECO:0000256" key="7">
    <source>
        <dbReference type="RuleBase" id="RU362048"/>
    </source>
</evidence>
<evidence type="ECO:0000256" key="1">
    <source>
        <dbReference type="ARBA" id="ARBA00004651"/>
    </source>
</evidence>
<keyword evidence="6 7" id="KW-0472">Membrane</keyword>
<feature type="transmembrane region" description="Helical" evidence="7">
    <location>
        <begin position="76"/>
        <end position="93"/>
    </location>
</feature>
<reference evidence="8 9" key="1">
    <citation type="submission" date="2018-10" db="EMBL/GenBank/DDBJ databases">
        <title>Co-occurring genomic capacity for anaerobic methane metabolism and dissimilatory sulfite reduction discovered in the Korarchaeota.</title>
        <authorList>
            <person name="Mckay L.J."/>
            <person name="Dlakic M."/>
            <person name="Fields M.W."/>
            <person name="Delmont T.O."/>
            <person name="Eren A.M."/>
            <person name="Jay Z.J."/>
            <person name="Klingelsmith K.B."/>
            <person name="Rusch D.B."/>
            <person name="Inskeep W.P."/>
        </authorList>
    </citation>
    <scope>NUCLEOTIDE SEQUENCE [LARGE SCALE GENOMIC DNA]</scope>
    <source>
        <strain evidence="8 9">WS</strain>
    </source>
</reference>
<feature type="transmembrane region" description="Helical" evidence="7">
    <location>
        <begin position="6"/>
        <end position="29"/>
    </location>
</feature>
<evidence type="ECO:0000313" key="9">
    <source>
        <dbReference type="Proteomes" id="UP000278149"/>
    </source>
</evidence>
<evidence type="ECO:0000313" key="8">
    <source>
        <dbReference type="EMBL" id="RSN68767.1"/>
    </source>
</evidence>
<protein>
    <recommendedName>
        <fullName evidence="7">UPF0056 membrane protein</fullName>
    </recommendedName>
</protein>
<dbReference type="PANTHER" id="PTHR33508">
    <property type="entry name" value="UPF0056 MEMBRANE PROTEIN YHCE"/>
    <property type="match status" value="1"/>
</dbReference>
<accession>A0A429G4L1</accession>
<feature type="transmembrane region" description="Helical" evidence="7">
    <location>
        <begin position="41"/>
        <end position="64"/>
    </location>
</feature>
<dbReference type="RefSeq" id="WP_125741851.1">
    <property type="nucleotide sequence ID" value="NZ_RCOR01000025.1"/>
</dbReference>
<dbReference type="EMBL" id="RCOR01000025">
    <property type="protein sequence ID" value="RSN68767.1"/>
    <property type="molecule type" value="Genomic_DNA"/>
</dbReference>
<sequence length="202" mass="21390">MCIEEVGISAIQIFAILNPISVIPIFLSLTEGRDEGEVRRIVGVVSVAIFIMMSIFSLAGELILKLMGISVRGLKIGGGAILMVLAVDMLQGMPRTKSVEEEELAIVPLSTPLLVGPGTMTTILLLSNKYSGTYGYLCSSLILTLASALVTVASYLILRNSGKLRKVLGVNGLRGLGRFMAIIVAATAADMISSSILDFIKS</sequence>
<dbReference type="Proteomes" id="UP000278149">
    <property type="component" value="Unassembled WGS sequence"/>
</dbReference>
<evidence type="ECO:0000256" key="2">
    <source>
        <dbReference type="ARBA" id="ARBA00009784"/>
    </source>
</evidence>
<evidence type="ECO:0000256" key="5">
    <source>
        <dbReference type="ARBA" id="ARBA00022989"/>
    </source>
</evidence>
<feature type="transmembrane region" description="Helical" evidence="7">
    <location>
        <begin position="133"/>
        <end position="158"/>
    </location>
</feature>
<dbReference type="NCBIfam" id="TIGR00427">
    <property type="entry name" value="NAAT family transporter"/>
    <property type="match status" value="1"/>
</dbReference>
<evidence type="ECO:0000256" key="6">
    <source>
        <dbReference type="ARBA" id="ARBA00023136"/>
    </source>
</evidence>
<comment type="similarity">
    <text evidence="2 7">Belongs to the UPF0056 (MarC) family.</text>
</comment>
<dbReference type="PANTHER" id="PTHR33508:SF1">
    <property type="entry name" value="UPF0056 MEMBRANE PROTEIN YHCE"/>
    <property type="match status" value="1"/>
</dbReference>
<feature type="transmembrane region" description="Helical" evidence="7">
    <location>
        <begin position="179"/>
        <end position="200"/>
    </location>
</feature>
<organism evidence="8 9">
    <name type="scientific">Candidatus Korarchaeum cryptofilum</name>
    <dbReference type="NCBI Taxonomy" id="498846"/>
    <lineage>
        <taxon>Archaea</taxon>
        <taxon>Thermoproteota</taxon>
        <taxon>Candidatus Korarchaeia</taxon>
        <taxon>Candidatus Korarchaeales</taxon>
        <taxon>Candidatus Korarchaeaceae</taxon>
        <taxon>Candidatus Korarchaeum</taxon>
    </lineage>
</organism>
<evidence type="ECO:0000256" key="3">
    <source>
        <dbReference type="ARBA" id="ARBA00022475"/>
    </source>
</evidence>
<comment type="caution">
    <text evidence="8">The sequence shown here is derived from an EMBL/GenBank/DDBJ whole genome shotgun (WGS) entry which is preliminary data.</text>
</comment>
<proteinExistence type="inferred from homology"/>
<dbReference type="AlphaFoldDB" id="A0A429G4L1"/>
<gene>
    <name evidence="8" type="ORF">D9Q81_05460</name>
</gene>
<keyword evidence="4 7" id="KW-0812">Transmembrane</keyword>
<evidence type="ECO:0000256" key="4">
    <source>
        <dbReference type="ARBA" id="ARBA00022692"/>
    </source>
</evidence>
<dbReference type="InterPro" id="IPR002771">
    <property type="entry name" value="Multi_antbiot-R_MarC"/>
</dbReference>
<dbReference type="GO" id="GO:0005886">
    <property type="term" value="C:plasma membrane"/>
    <property type="evidence" value="ECO:0007669"/>
    <property type="project" value="UniProtKB-SubCell"/>
</dbReference>
<keyword evidence="5 7" id="KW-1133">Transmembrane helix</keyword>
<dbReference type="Pfam" id="PF01914">
    <property type="entry name" value="MarC"/>
    <property type="match status" value="1"/>
</dbReference>
<feature type="transmembrane region" description="Helical" evidence="7">
    <location>
        <begin position="105"/>
        <end position="127"/>
    </location>
</feature>
<comment type="subcellular location">
    <subcellularLocation>
        <location evidence="1 7">Cell membrane</location>
        <topology evidence="1 7">Multi-pass membrane protein</topology>
    </subcellularLocation>
</comment>